<accession>A0ABT7QPD7</accession>
<dbReference type="Gene3D" id="2.130.10.10">
    <property type="entry name" value="YVTN repeat-like/Quinoprotein amine dehydrogenase"/>
    <property type="match status" value="1"/>
</dbReference>
<sequence>MRVFLIVLLLSLGLYATETSAIQNDTEEIATPYMISQSGWISSAVLMPDGKGFYTYQNGKVTIWHLNPIKPIDSFEIEENARSRQPFRESIHISSDNKRLIFHSTKGIQLWDLEKRILIKKIKGETKWWLASNSKYGFVTLDYDSQLTLWDDKTLTMLKQKKLPRNQKYDGENRDPRYSAMNMLIGDNILFVNYLFEAYFFDLKTLEVVDTLNDNSFERNSRHQMIEKAWNKIKSEHIQKHALDFITISESRKVYFDKYKAKFDPAIWETYMKHIWAHNTYSTISTSTSDKGFTLALYRLDDQKMYILELSKSNFEQKTEVYRFKIWQRNNAWYVEDKNHYFNASRNPREFLKMKTKDGKIIPMNNATFKKYNRQIDMGMGVIKP</sequence>
<dbReference type="EMBL" id="JAQIBC010000001">
    <property type="protein sequence ID" value="MDM5262950.1"/>
    <property type="molecule type" value="Genomic_DNA"/>
</dbReference>
<feature type="chain" id="PRO_5045570572" description="WD40 repeat" evidence="1">
    <location>
        <begin position="17"/>
        <end position="385"/>
    </location>
</feature>
<dbReference type="RefSeq" id="WP_289401100.1">
    <property type="nucleotide sequence ID" value="NZ_JAQIBC010000001.1"/>
</dbReference>
<dbReference type="InterPro" id="IPR036322">
    <property type="entry name" value="WD40_repeat_dom_sf"/>
</dbReference>
<organism evidence="2 3">
    <name type="scientific">Sulfurovum xiamenensis</name>
    <dbReference type="NCBI Taxonomy" id="3019066"/>
    <lineage>
        <taxon>Bacteria</taxon>
        <taxon>Pseudomonadati</taxon>
        <taxon>Campylobacterota</taxon>
        <taxon>Epsilonproteobacteria</taxon>
        <taxon>Campylobacterales</taxon>
        <taxon>Sulfurovaceae</taxon>
        <taxon>Sulfurovum</taxon>
    </lineage>
</organism>
<protein>
    <recommendedName>
        <fullName evidence="4">WD40 repeat</fullName>
    </recommendedName>
</protein>
<proteinExistence type="predicted"/>
<dbReference type="Proteomes" id="UP001169066">
    <property type="component" value="Unassembled WGS sequence"/>
</dbReference>
<evidence type="ECO:0000256" key="1">
    <source>
        <dbReference type="SAM" id="SignalP"/>
    </source>
</evidence>
<feature type="signal peptide" evidence="1">
    <location>
        <begin position="1"/>
        <end position="16"/>
    </location>
</feature>
<keyword evidence="3" id="KW-1185">Reference proteome</keyword>
<name>A0ABT7QPD7_9BACT</name>
<evidence type="ECO:0008006" key="4">
    <source>
        <dbReference type="Google" id="ProtNLM"/>
    </source>
</evidence>
<keyword evidence="1" id="KW-0732">Signal</keyword>
<evidence type="ECO:0000313" key="2">
    <source>
        <dbReference type="EMBL" id="MDM5262950.1"/>
    </source>
</evidence>
<dbReference type="SUPFAM" id="SSF50978">
    <property type="entry name" value="WD40 repeat-like"/>
    <property type="match status" value="1"/>
</dbReference>
<reference evidence="2" key="1">
    <citation type="submission" date="2023-01" db="EMBL/GenBank/DDBJ databases">
        <title>Sulfurovum sp. XTW-4 genome assembly.</title>
        <authorList>
            <person name="Wang J."/>
        </authorList>
    </citation>
    <scope>NUCLEOTIDE SEQUENCE</scope>
    <source>
        <strain evidence="2">XTW-4</strain>
    </source>
</reference>
<gene>
    <name evidence="2" type="ORF">PF327_01940</name>
</gene>
<comment type="caution">
    <text evidence="2">The sequence shown here is derived from an EMBL/GenBank/DDBJ whole genome shotgun (WGS) entry which is preliminary data.</text>
</comment>
<dbReference type="InterPro" id="IPR015943">
    <property type="entry name" value="WD40/YVTN_repeat-like_dom_sf"/>
</dbReference>
<evidence type="ECO:0000313" key="3">
    <source>
        <dbReference type="Proteomes" id="UP001169066"/>
    </source>
</evidence>